<protein>
    <submittedName>
        <fullName evidence="2">Uncharacterized protein</fullName>
    </submittedName>
</protein>
<keyword evidence="3" id="KW-1185">Reference proteome</keyword>
<evidence type="ECO:0000313" key="2">
    <source>
        <dbReference type="EMBL" id="REI40661.1"/>
    </source>
</evidence>
<keyword evidence="1" id="KW-0812">Transmembrane</keyword>
<name>A0ABX9KFR2_9FUSO</name>
<evidence type="ECO:0000256" key="1">
    <source>
        <dbReference type="SAM" id="Phobius"/>
    </source>
</evidence>
<proteinExistence type="predicted"/>
<evidence type="ECO:0000313" key="3">
    <source>
        <dbReference type="Proteomes" id="UP000263486"/>
    </source>
</evidence>
<keyword evidence="1" id="KW-0472">Membrane</keyword>
<dbReference type="EMBL" id="QUAJ01000017">
    <property type="protein sequence ID" value="REI40661.1"/>
    <property type="molecule type" value="Genomic_DNA"/>
</dbReference>
<dbReference type="RefSeq" id="WP_114642760.1">
    <property type="nucleotide sequence ID" value="NZ_JAACIO010000025.1"/>
</dbReference>
<keyword evidence="1" id="KW-1133">Transmembrane helix</keyword>
<accession>A0ABX9KFR2</accession>
<sequence length="62" mass="7023">MNSKQKSEMTIEEKDNKIIFNILFITGLLIIAGFIYSIVNKPQPAKASIKSAFEKNHQVKIT</sequence>
<gene>
    <name evidence="2" type="ORF">DYH56_10170</name>
</gene>
<comment type="caution">
    <text evidence="2">The sequence shown here is derived from an EMBL/GenBank/DDBJ whole genome shotgun (WGS) entry which is preliminary data.</text>
</comment>
<organism evidence="2 3">
    <name type="scientific">Psychrilyobacter piezotolerans</name>
    <dbReference type="NCBI Taxonomy" id="2293438"/>
    <lineage>
        <taxon>Bacteria</taxon>
        <taxon>Fusobacteriati</taxon>
        <taxon>Fusobacteriota</taxon>
        <taxon>Fusobacteriia</taxon>
        <taxon>Fusobacteriales</taxon>
        <taxon>Fusobacteriaceae</taxon>
        <taxon>Psychrilyobacter</taxon>
    </lineage>
</organism>
<dbReference type="Proteomes" id="UP000263486">
    <property type="component" value="Unassembled WGS sequence"/>
</dbReference>
<feature type="transmembrane region" description="Helical" evidence="1">
    <location>
        <begin position="20"/>
        <end position="39"/>
    </location>
</feature>
<reference evidence="2 3" key="1">
    <citation type="submission" date="2018-08" db="EMBL/GenBank/DDBJ databases">
        <title>Draft genome sequence of Psychrilyobacter sp. strain SD5 isolated from Black Sea water.</title>
        <authorList>
            <person name="Yadav S."/>
            <person name="Villanueva L."/>
            <person name="Damste J.S.S."/>
        </authorList>
    </citation>
    <scope>NUCLEOTIDE SEQUENCE [LARGE SCALE GENOMIC DNA]</scope>
    <source>
        <strain evidence="2 3">SD5</strain>
    </source>
</reference>